<organism evidence="2 3">
    <name type="scientific">Futiania mangrovi</name>
    <dbReference type="NCBI Taxonomy" id="2959716"/>
    <lineage>
        <taxon>Bacteria</taxon>
        <taxon>Pseudomonadati</taxon>
        <taxon>Pseudomonadota</taxon>
        <taxon>Alphaproteobacteria</taxon>
        <taxon>Futianiales</taxon>
        <taxon>Futianiaceae</taxon>
        <taxon>Futiania</taxon>
    </lineage>
</organism>
<dbReference type="SUPFAM" id="SSF55298">
    <property type="entry name" value="YjgF-like"/>
    <property type="match status" value="1"/>
</dbReference>
<feature type="domain" description="Endoribonuclease L-PSP/chorismate mutase-like" evidence="1">
    <location>
        <begin position="16"/>
        <end position="155"/>
    </location>
</feature>
<proteinExistence type="predicted"/>
<evidence type="ECO:0000313" key="2">
    <source>
        <dbReference type="EMBL" id="MCP1337849.1"/>
    </source>
</evidence>
<reference evidence="2" key="1">
    <citation type="submission" date="2022-06" db="EMBL/GenBank/DDBJ databases">
        <title>Isolation and Genomics of Futiania mangrovii gen. nov., sp. nov., a Rare and Metabolically-versatile member in the Class Alphaproteobacteria.</title>
        <authorList>
            <person name="Liu L."/>
            <person name="Huang W.-C."/>
            <person name="Pan J."/>
            <person name="Li J."/>
            <person name="Huang Y."/>
            <person name="Du H."/>
            <person name="Liu Y."/>
            <person name="Li M."/>
        </authorList>
    </citation>
    <scope>NUCLEOTIDE SEQUENCE</scope>
    <source>
        <strain evidence="2">FT118</strain>
    </source>
</reference>
<dbReference type="Gene3D" id="3.30.1330.40">
    <property type="entry name" value="RutC-like"/>
    <property type="match status" value="1"/>
</dbReference>
<name>A0A9J6PGH9_9PROT</name>
<dbReference type="AlphaFoldDB" id="A0A9J6PGH9"/>
<dbReference type="RefSeq" id="WP_269333810.1">
    <property type="nucleotide sequence ID" value="NZ_JAMZFT010000004.1"/>
</dbReference>
<protein>
    <submittedName>
        <fullName evidence="2">RidA family protein</fullName>
    </submittedName>
</protein>
<sequence length="170" mass="17880">MTLETRAAPSRAAEALAAAGLDLPEPHVTEFDYIPVAVHGTTAYVAGQIPKTGANDLLHAGRVGAEVTAEQAFASARLAALQGLAWVDARAGGLDNVERVLRMDVFVAADDGFRDISRVADAASRVLIHAFGEAGRHPRSVLGVSQLPRNAPVLLEMTLALRKPVAAQTR</sequence>
<dbReference type="CDD" id="cd02199">
    <property type="entry name" value="YjgF_YER057c_UK114_like_1"/>
    <property type="match status" value="1"/>
</dbReference>
<accession>A0A9J6PGH9</accession>
<keyword evidence="3" id="KW-1185">Reference proteome</keyword>
<dbReference type="InterPro" id="IPR013813">
    <property type="entry name" value="Endoribo_LPSP/chorism_mut-like"/>
</dbReference>
<dbReference type="InterPro" id="IPR035959">
    <property type="entry name" value="RutC-like_sf"/>
</dbReference>
<dbReference type="EMBL" id="JAMZFT010000004">
    <property type="protein sequence ID" value="MCP1337849.1"/>
    <property type="molecule type" value="Genomic_DNA"/>
</dbReference>
<evidence type="ECO:0000313" key="3">
    <source>
        <dbReference type="Proteomes" id="UP001055804"/>
    </source>
</evidence>
<dbReference type="PANTHER" id="PTHR43760">
    <property type="entry name" value="ENDORIBONUCLEASE-RELATED"/>
    <property type="match status" value="1"/>
</dbReference>
<gene>
    <name evidence="2" type="ORF">NJQ99_15615</name>
</gene>
<dbReference type="Pfam" id="PF14588">
    <property type="entry name" value="YjgF_endoribonc"/>
    <property type="match status" value="1"/>
</dbReference>
<evidence type="ECO:0000259" key="1">
    <source>
        <dbReference type="Pfam" id="PF14588"/>
    </source>
</evidence>
<dbReference type="Proteomes" id="UP001055804">
    <property type="component" value="Unassembled WGS sequence"/>
</dbReference>
<dbReference type="PANTHER" id="PTHR43760:SF1">
    <property type="entry name" value="ENDORIBONUCLEASE L-PSP_CHORISMATE MUTASE-LIKE DOMAIN-CONTAINING PROTEIN"/>
    <property type="match status" value="1"/>
</dbReference>
<comment type="caution">
    <text evidence="2">The sequence shown here is derived from an EMBL/GenBank/DDBJ whole genome shotgun (WGS) entry which is preliminary data.</text>
</comment>